<evidence type="ECO:0008006" key="7">
    <source>
        <dbReference type="Google" id="ProtNLM"/>
    </source>
</evidence>
<feature type="region of interest" description="Disordered" evidence="4">
    <location>
        <begin position="174"/>
        <end position="198"/>
    </location>
</feature>
<keyword evidence="2 3" id="KW-0040">ANK repeat</keyword>
<feature type="region of interest" description="Disordered" evidence="4">
    <location>
        <begin position="220"/>
        <end position="244"/>
    </location>
</feature>
<organism evidence="5 6">
    <name type="scientific">Oidiodendron maius (strain Zn)</name>
    <dbReference type="NCBI Taxonomy" id="913774"/>
    <lineage>
        <taxon>Eukaryota</taxon>
        <taxon>Fungi</taxon>
        <taxon>Dikarya</taxon>
        <taxon>Ascomycota</taxon>
        <taxon>Pezizomycotina</taxon>
        <taxon>Leotiomycetes</taxon>
        <taxon>Leotiomycetes incertae sedis</taxon>
        <taxon>Myxotrichaceae</taxon>
        <taxon>Oidiodendron</taxon>
    </lineage>
</organism>
<keyword evidence="6" id="KW-1185">Reference proteome</keyword>
<feature type="repeat" description="ANK" evidence="3">
    <location>
        <begin position="436"/>
        <end position="469"/>
    </location>
</feature>
<feature type="repeat" description="ANK" evidence="3">
    <location>
        <begin position="749"/>
        <end position="781"/>
    </location>
</feature>
<dbReference type="HOGENOM" id="CLU_339832_0_0_1"/>
<dbReference type="InterPro" id="IPR050745">
    <property type="entry name" value="Multifunctional_regulatory"/>
</dbReference>
<dbReference type="InterPro" id="IPR036770">
    <property type="entry name" value="Ankyrin_rpt-contain_sf"/>
</dbReference>
<dbReference type="InParanoid" id="A0A0C3DCU2"/>
<evidence type="ECO:0000313" key="5">
    <source>
        <dbReference type="EMBL" id="KIM99762.1"/>
    </source>
</evidence>
<dbReference type="Pfam" id="PF00023">
    <property type="entry name" value="Ank"/>
    <property type="match status" value="1"/>
</dbReference>
<dbReference type="Proteomes" id="UP000054321">
    <property type="component" value="Unassembled WGS sequence"/>
</dbReference>
<proteinExistence type="predicted"/>
<evidence type="ECO:0000256" key="4">
    <source>
        <dbReference type="SAM" id="MobiDB-lite"/>
    </source>
</evidence>
<dbReference type="SUPFAM" id="SSF48403">
    <property type="entry name" value="Ankyrin repeat"/>
    <property type="match status" value="1"/>
</dbReference>
<evidence type="ECO:0000256" key="2">
    <source>
        <dbReference type="ARBA" id="ARBA00023043"/>
    </source>
</evidence>
<dbReference type="AlphaFoldDB" id="A0A0C3DCU2"/>
<reference evidence="5 6" key="1">
    <citation type="submission" date="2014-04" db="EMBL/GenBank/DDBJ databases">
        <authorList>
            <consortium name="DOE Joint Genome Institute"/>
            <person name="Kuo A."/>
            <person name="Martino E."/>
            <person name="Perotto S."/>
            <person name="Kohler A."/>
            <person name="Nagy L.G."/>
            <person name="Floudas D."/>
            <person name="Copeland A."/>
            <person name="Barry K.W."/>
            <person name="Cichocki N."/>
            <person name="Veneault-Fourrey C."/>
            <person name="LaButti K."/>
            <person name="Lindquist E.A."/>
            <person name="Lipzen A."/>
            <person name="Lundell T."/>
            <person name="Morin E."/>
            <person name="Murat C."/>
            <person name="Sun H."/>
            <person name="Tunlid A."/>
            <person name="Henrissat B."/>
            <person name="Grigoriev I.V."/>
            <person name="Hibbett D.S."/>
            <person name="Martin F."/>
            <person name="Nordberg H.P."/>
            <person name="Cantor M.N."/>
            <person name="Hua S.X."/>
        </authorList>
    </citation>
    <scope>NUCLEOTIDE SEQUENCE [LARGE SCALE GENOMIC DNA]</scope>
    <source>
        <strain evidence="5 6">Zn</strain>
    </source>
</reference>
<dbReference type="Gene3D" id="1.25.40.20">
    <property type="entry name" value="Ankyrin repeat-containing domain"/>
    <property type="match status" value="2"/>
</dbReference>
<dbReference type="PANTHER" id="PTHR24189">
    <property type="entry name" value="MYOTROPHIN"/>
    <property type="match status" value="1"/>
</dbReference>
<reference evidence="6" key="2">
    <citation type="submission" date="2015-01" db="EMBL/GenBank/DDBJ databases">
        <title>Evolutionary Origins and Diversification of the Mycorrhizal Mutualists.</title>
        <authorList>
            <consortium name="DOE Joint Genome Institute"/>
            <consortium name="Mycorrhizal Genomics Consortium"/>
            <person name="Kohler A."/>
            <person name="Kuo A."/>
            <person name="Nagy L.G."/>
            <person name="Floudas D."/>
            <person name="Copeland A."/>
            <person name="Barry K.W."/>
            <person name="Cichocki N."/>
            <person name="Veneault-Fourrey C."/>
            <person name="LaButti K."/>
            <person name="Lindquist E.A."/>
            <person name="Lipzen A."/>
            <person name="Lundell T."/>
            <person name="Morin E."/>
            <person name="Murat C."/>
            <person name="Riley R."/>
            <person name="Ohm R."/>
            <person name="Sun H."/>
            <person name="Tunlid A."/>
            <person name="Henrissat B."/>
            <person name="Grigoriev I.V."/>
            <person name="Hibbett D.S."/>
            <person name="Martin F."/>
        </authorList>
    </citation>
    <scope>NUCLEOTIDE SEQUENCE [LARGE SCALE GENOMIC DNA]</scope>
    <source>
        <strain evidence="6">Zn</strain>
    </source>
</reference>
<gene>
    <name evidence="5" type="ORF">OIDMADRAFT_146358</name>
</gene>
<evidence type="ECO:0000256" key="1">
    <source>
        <dbReference type="ARBA" id="ARBA00022737"/>
    </source>
</evidence>
<sequence length="836" mass="92696">MATGRQQKWDWSMHIPKMMELYNLQMSIPDIHKALQCDGFEPCQRSVYLKFKSMGYPTDHVGRAKLLEAKLPSNAPTRNETVFNAWSNNLSLNFNANVSLESGLYSPPEDHMMDELNSWVPGHKVNSPGLEQAFGYPTIRHSTQLGNKQFSLGNQGLSQASNCSGIAGASPMSAGSELPYSFRSPSETTDSQNAGTSTSAFEEDQFLDFDMELNGGAYFGIDTGSQGGQPSFQKGEQSTKDGSLSWESELNNLGWKPSPSNPAILDDFDASSLYGEAVEPFRRKSNSGSVKMPFQRLMGSSSTASTRNILRSLFKPKPSGSSISSHSRKRYATSQFTHSTGDSGYATGHTSCLTLDQVRQMNAQSLKEFNELYRVACHVLHEPQAKAQCKDIPTCSHCRYSGIHNLAWSSRYLKLEVFLSELKLEGVYDFGALDAAGNSALHYAAAGGAGFSHLKALIDIGVDPYVANTAGELFIYCLRPLQPFTLEPNSDCLKSDDLIRLLHLLDHQRISDWRDNDGQTIMHALALKITEPELKAKIFKMLHNVGYSSTVPDRFGRTAKDIVPLTYDCHGQVIDSAPFSSCHRINESEEETMSANGLIDIQDPNVDEWRSQRVKQIKAQNILVEAWQKPSYIDPETGENAVHALSKLESSNDLLLRLEHFNLKDFNPNLHNREGNYILLNLEYFVARGIDLNLLNLEGSHPLRSFIRERPVKESETGATMSKYLDTILGKDLKERLSNKVKVNMKDREGATALHSAAILGRPDSVRSLIDAGANVNARSDNELSVLQATLHALDEAVKHNDTMLVYLIKEVISHLEHAGAVQDPTSLQERGMRAL</sequence>
<protein>
    <recommendedName>
        <fullName evidence="7">Clr5 domain-containing protein</fullName>
    </recommendedName>
</protein>
<dbReference type="InterPro" id="IPR002110">
    <property type="entry name" value="Ankyrin_rpt"/>
</dbReference>
<evidence type="ECO:0000256" key="3">
    <source>
        <dbReference type="PROSITE-ProRule" id="PRU00023"/>
    </source>
</evidence>
<dbReference type="SMART" id="SM00248">
    <property type="entry name" value="ANK"/>
    <property type="match status" value="3"/>
</dbReference>
<name>A0A0C3DCU2_OIDMZ</name>
<accession>A0A0C3DCU2</accession>
<feature type="compositionally biased region" description="Polar residues" evidence="4">
    <location>
        <begin position="183"/>
        <end position="198"/>
    </location>
</feature>
<dbReference type="PROSITE" id="PS50297">
    <property type="entry name" value="ANK_REP_REGION"/>
    <property type="match status" value="1"/>
</dbReference>
<dbReference type="PROSITE" id="PS50088">
    <property type="entry name" value="ANK_REPEAT"/>
    <property type="match status" value="2"/>
</dbReference>
<keyword evidence="1" id="KW-0677">Repeat</keyword>
<dbReference type="EMBL" id="KN832878">
    <property type="protein sequence ID" value="KIM99762.1"/>
    <property type="molecule type" value="Genomic_DNA"/>
</dbReference>
<evidence type="ECO:0000313" key="6">
    <source>
        <dbReference type="Proteomes" id="UP000054321"/>
    </source>
</evidence>
<dbReference type="OrthoDB" id="194358at2759"/>
<feature type="compositionally biased region" description="Polar residues" evidence="4">
    <location>
        <begin position="228"/>
        <end position="244"/>
    </location>
</feature>